<proteinExistence type="predicted"/>
<dbReference type="STRING" id="590646.G3B5B2"/>
<evidence type="ECO:0000256" key="1">
    <source>
        <dbReference type="ARBA" id="ARBA00004141"/>
    </source>
</evidence>
<keyword evidence="4" id="KW-1185">Reference proteome</keyword>
<feature type="transmembrane region" description="Helical" evidence="2">
    <location>
        <begin position="140"/>
        <end position="161"/>
    </location>
</feature>
<feature type="transmembrane region" description="Helical" evidence="2">
    <location>
        <begin position="394"/>
        <end position="418"/>
    </location>
</feature>
<organism evidence="4">
    <name type="scientific">Candida tenuis (strain ATCC 10573 / BCRC 21748 / CBS 615 / JCM 9827 / NBRC 10315 / NRRL Y-1498 / VKM Y-70)</name>
    <name type="common">Yeast</name>
    <name type="synonym">Yamadazyma tenuis</name>
    <dbReference type="NCBI Taxonomy" id="590646"/>
    <lineage>
        <taxon>Eukaryota</taxon>
        <taxon>Fungi</taxon>
        <taxon>Dikarya</taxon>
        <taxon>Ascomycota</taxon>
        <taxon>Saccharomycotina</taxon>
        <taxon>Pichiomycetes</taxon>
        <taxon>Debaryomycetaceae</taxon>
        <taxon>Yamadazyma</taxon>
    </lineage>
</organism>
<evidence type="ECO:0000256" key="2">
    <source>
        <dbReference type="SAM" id="Phobius"/>
    </source>
</evidence>
<dbReference type="Gene3D" id="1.20.1250.20">
    <property type="entry name" value="MFS general substrate transporter like domains"/>
    <property type="match status" value="2"/>
</dbReference>
<feature type="transmembrane region" description="Helical" evidence="2">
    <location>
        <begin position="287"/>
        <end position="314"/>
    </location>
</feature>
<dbReference type="GeneID" id="18250341"/>
<dbReference type="EMBL" id="GL996524">
    <property type="protein sequence ID" value="EGV63173.1"/>
    <property type="molecule type" value="Genomic_DNA"/>
</dbReference>
<dbReference type="AlphaFoldDB" id="G3B5B2"/>
<gene>
    <name evidence="3" type="ORF">CANTEDRAFT_93946</name>
</gene>
<dbReference type="PANTHER" id="PTHR23524">
    <property type="entry name" value="TRANSPORTER, PUTATIVE (AFU_ORTHOLOGUE AFUA_8G04850)-RELATED"/>
    <property type="match status" value="1"/>
</dbReference>
<reference evidence="3 4" key="1">
    <citation type="journal article" date="2011" name="Proc. Natl. Acad. Sci. U.S.A.">
        <title>Comparative genomics of xylose-fermenting fungi for enhanced biofuel production.</title>
        <authorList>
            <person name="Wohlbach D.J."/>
            <person name="Kuo A."/>
            <person name="Sato T.K."/>
            <person name="Potts K.M."/>
            <person name="Salamov A.A."/>
            <person name="LaButti K.M."/>
            <person name="Sun H."/>
            <person name="Clum A."/>
            <person name="Pangilinan J.L."/>
            <person name="Lindquist E.A."/>
            <person name="Lucas S."/>
            <person name="Lapidus A."/>
            <person name="Jin M."/>
            <person name="Gunawan C."/>
            <person name="Balan V."/>
            <person name="Dale B.E."/>
            <person name="Jeffries T.W."/>
            <person name="Zinkel R."/>
            <person name="Barry K.W."/>
            <person name="Grigoriev I.V."/>
            <person name="Gasch A.P."/>
        </authorList>
    </citation>
    <scope>NUCLEOTIDE SEQUENCE [LARGE SCALE GENOMIC DNA]</scope>
    <source>
        <strain evidence="4">ATCC 10573 / BCRC 21748 / CBS 615 / JCM 9827 / NBRC 10315 / NRRL Y-1498 / VKM Y-70</strain>
    </source>
</reference>
<dbReference type="eggNOG" id="ENOG502RXU0">
    <property type="taxonomic scope" value="Eukaryota"/>
</dbReference>
<name>G3B5B2_CANTC</name>
<feature type="transmembrane region" description="Helical" evidence="2">
    <location>
        <begin position="430"/>
        <end position="448"/>
    </location>
</feature>
<feature type="transmembrane region" description="Helical" evidence="2">
    <location>
        <begin position="454"/>
        <end position="475"/>
    </location>
</feature>
<feature type="transmembrane region" description="Helical" evidence="2">
    <location>
        <begin position="194"/>
        <end position="216"/>
    </location>
</feature>
<sequence length="477" mass="52470">MSVNQPLLEPDNEDFEDRFQEELEVPNKNYKIRNLLAFNFTGFFCIAFVIFLTSSQPFYINQILKVDYHEIGKVIGFLGVADELTCIVSSPLIGSLNDKLVQWNWVVGHTKFLVFTGFASIFVAFLLYGLVPYSGWWQLIFPRMFFAIGVTTCMSMVPVLLHQLIYSDFKMSSLLFWKETGAATSSNVNKNGRYAALIGLSTGLGAVFSVSCFLSLPVRLSAEFEISSRQALQLSFVILGILSILVGLLMLVSLYEPSTEDNKIHLTYIELIKTGFSRLRSSSSVQIACFGGWVARSTSVLIAVFIPLFVYNFYFKSGLCEDDGTPAKNNCYDGYTFAAILSGVAQTVSLLVSPFWGIVVDRIGKKKSLMLSSAIGLVGTWTLCILNISDPRNATTFFLMSLIGVSQIGTVITSMSIISAENDAVGSVSGVYNLFGGFGILILSQIGGSWSDSWVFAPFFLVGSFNLLLILAATFSK</sequence>
<comment type="subcellular location">
    <subcellularLocation>
        <location evidence="1">Membrane</location>
        <topology evidence="1">Multi-pass membrane protein</topology>
    </subcellularLocation>
</comment>
<feature type="transmembrane region" description="Helical" evidence="2">
    <location>
        <begin position="236"/>
        <end position="255"/>
    </location>
</feature>
<feature type="transmembrane region" description="Helical" evidence="2">
    <location>
        <begin position="369"/>
        <end position="388"/>
    </location>
</feature>
<dbReference type="Pfam" id="PF07690">
    <property type="entry name" value="MFS_1"/>
    <property type="match status" value="1"/>
</dbReference>
<dbReference type="SUPFAM" id="SSF103473">
    <property type="entry name" value="MFS general substrate transporter"/>
    <property type="match status" value="1"/>
</dbReference>
<dbReference type="PANTHER" id="PTHR23524:SF1">
    <property type="entry name" value="MRH DOMAIN-CONTAINING PROTEIN-RELATED"/>
    <property type="match status" value="1"/>
</dbReference>
<dbReference type="GO" id="GO:0022857">
    <property type="term" value="F:transmembrane transporter activity"/>
    <property type="evidence" value="ECO:0007669"/>
    <property type="project" value="InterPro"/>
</dbReference>
<protein>
    <submittedName>
        <fullName evidence="3">MFS general substrate transporter</fullName>
    </submittedName>
</protein>
<feature type="transmembrane region" description="Helical" evidence="2">
    <location>
        <begin position="35"/>
        <end position="54"/>
    </location>
</feature>
<evidence type="ECO:0000313" key="4">
    <source>
        <dbReference type="Proteomes" id="UP000000707"/>
    </source>
</evidence>
<keyword evidence="2" id="KW-0472">Membrane</keyword>
<feature type="transmembrane region" description="Helical" evidence="2">
    <location>
        <begin position="105"/>
        <end position="128"/>
    </location>
</feature>
<dbReference type="OrthoDB" id="18110at2759"/>
<evidence type="ECO:0000313" key="3">
    <source>
        <dbReference type="EMBL" id="EGV63173.1"/>
    </source>
</evidence>
<dbReference type="InterPro" id="IPR011701">
    <property type="entry name" value="MFS"/>
</dbReference>
<accession>G3B5B2</accession>
<dbReference type="RefSeq" id="XP_006686966.1">
    <property type="nucleotide sequence ID" value="XM_006686903.1"/>
</dbReference>
<keyword evidence="2" id="KW-1133">Transmembrane helix</keyword>
<dbReference type="HOGENOM" id="CLU_033727_0_0_1"/>
<dbReference type="Proteomes" id="UP000000707">
    <property type="component" value="Unassembled WGS sequence"/>
</dbReference>
<dbReference type="InterPro" id="IPR036259">
    <property type="entry name" value="MFS_trans_sf"/>
</dbReference>
<dbReference type="KEGG" id="cten:18250341"/>
<dbReference type="GO" id="GO:0016020">
    <property type="term" value="C:membrane"/>
    <property type="evidence" value="ECO:0007669"/>
    <property type="project" value="UniProtKB-SubCell"/>
</dbReference>
<feature type="transmembrane region" description="Helical" evidence="2">
    <location>
        <begin position="334"/>
        <end position="357"/>
    </location>
</feature>
<keyword evidence="2" id="KW-0812">Transmembrane</keyword>